<keyword evidence="4 8" id="KW-0067">ATP-binding</keyword>
<organism evidence="8 9">
    <name type="scientific">Peloplasma aerotolerans</name>
    <dbReference type="NCBI Taxonomy" id="3044389"/>
    <lineage>
        <taxon>Bacteria</taxon>
        <taxon>Bacillati</taxon>
        <taxon>Mycoplasmatota</taxon>
        <taxon>Mollicutes</taxon>
        <taxon>Acholeplasmatales</taxon>
        <taxon>Acholeplasmataceae</taxon>
        <taxon>Peloplasma</taxon>
    </lineage>
</organism>
<dbReference type="Pfam" id="PF00005">
    <property type="entry name" value="ABC_tran"/>
    <property type="match status" value="1"/>
</dbReference>
<evidence type="ECO:0000313" key="9">
    <source>
        <dbReference type="Proteomes" id="UP001431532"/>
    </source>
</evidence>
<dbReference type="InterPro" id="IPR027417">
    <property type="entry name" value="P-loop_NTPase"/>
</dbReference>
<keyword evidence="6" id="KW-0472">Membrane</keyword>
<sequence>MSKISLQHVYKSFQKDTYVIDDISLEIFDDEFLVLVGPSGSGKTTTLRMIAGLEEMTKGNLYIDNRIQNDEDPSTRKLSFVFQNYALLPNLTVYENIEFGLLNKQMNQLEKKKTVEETAIKLSLYEKLNSYPNQLSGGQRQRVALARALVDQSSLVLFDEPLSNLDAVLREEMRTELITLQKMFRMTCIYVTHDQIEAMAMASRIVLMMEGKIVQVGTPYQMYHDPMHLDVVTFMGTPEANVLTVEYKDGLLYTQGSKMIYNQEIAKLMKKHKIDKGHIAIRPKDLVVYHQQSDYRISGTLVAVEHYGLNKLLHIEALGQTFRAVVDRDFEEKIQVYLDFKGHALLFNQDKKRVLDTVQTKIIIDDQPKDYEHLQIVNELQNYGYEIDYDEKNADLKIDEKNKIYTYTQNKKEIQLKDLKDVFTYVHYIKACLADKEI</sequence>
<dbReference type="PROSITE" id="PS50893">
    <property type="entry name" value="ABC_TRANSPORTER_2"/>
    <property type="match status" value="1"/>
</dbReference>
<dbReference type="InterPro" id="IPR008995">
    <property type="entry name" value="Mo/tungstate-bd_C_term_dom"/>
</dbReference>
<dbReference type="PANTHER" id="PTHR43875">
    <property type="entry name" value="MALTODEXTRIN IMPORT ATP-BINDING PROTEIN MSMX"/>
    <property type="match status" value="1"/>
</dbReference>
<dbReference type="SMART" id="SM00382">
    <property type="entry name" value="AAA"/>
    <property type="match status" value="1"/>
</dbReference>
<evidence type="ECO:0000256" key="1">
    <source>
        <dbReference type="ARBA" id="ARBA00022448"/>
    </source>
</evidence>
<dbReference type="PROSITE" id="PS00211">
    <property type="entry name" value="ABC_TRANSPORTER_1"/>
    <property type="match status" value="1"/>
</dbReference>
<comment type="caution">
    <text evidence="8">The sequence shown here is derived from an EMBL/GenBank/DDBJ whole genome shotgun (WGS) entry which is preliminary data.</text>
</comment>
<dbReference type="GO" id="GO:0016887">
    <property type="term" value="F:ATP hydrolysis activity"/>
    <property type="evidence" value="ECO:0007669"/>
    <property type="project" value="InterPro"/>
</dbReference>
<keyword evidence="9" id="KW-1185">Reference proteome</keyword>
<dbReference type="Gene3D" id="2.40.50.100">
    <property type="match status" value="1"/>
</dbReference>
<keyword evidence="1" id="KW-0813">Transport</keyword>
<evidence type="ECO:0000256" key="6">
    <source>
        <dbReference type="ARBA" id="ARBA00023136"/>
    </source>
</evidence>
<dbReference type="SUPFAM" id="SSF52540">
    <property type="entry name" value="P-loop containing nucleoside triphosphate hydrolases"/>
    <property type="match status" value="1"/>
</dbReference>
<protein>
    <submittedName>
        <fullName evidence="8">ABC transporter ATP-binding protein</fullName>
    </submittedName>
</protein>
<proteinExistence type="predicted"/>
<dbReference type="PANTHER" id="PTHR43875:SF15">
    <property type="entry name" value="TREHALOSE IMPORT ATP-BINDING PROTEIN SUGC"/>
    <property type="match status" value="1"/>
</dbReference>
<keyword evidence="2" id="KW-1003">Cell membrane</keyword>
<dbReference type="FunFam" id="3.40.50.300:FF:000042">
    <property type="entry name" value="Maltose/maltodextrin ABC transporter, ATP-binding protein"/>
    <property type="match status" value="1"/>
</dbReference>
<evidence type="ECO:0000256" key="2">
    <source>
        <dbReference type="ARBA" id="ARBA00022475"/>
    </source>
</evidence>
<dbReference type="GO" id="GO:0140359">
    <property type="term" value="F:ABC-type transporter activity"/>
    <property type="evidence" value="ECO:0007669"/>
    <property type="project" value="UniProtKB-ARBA"/>
</dbReference>
<gene>
    <name evidence="8" type="ORF">QJ521_03125</name>
</gene>
<feature type="domain" description="ABC transporter" evidence="7">
    <location>
        <begin position="4"/>
        <end position="235"/>
    </location>
</feature>
<evidence type="ECO:0000259" key="7">
    <source>
        <dbReference type="PROSITE" id="PS50893"/>
    </source>
</evidence>
<dbReference type="AlphaFoldDB" id="A0AAW6UC65"/>
<keyword evidence="5" id="KW-1278">Translocase</keyword>
<dbReference type="InterPro" id="IPR012340">
    <property type="entry name" value="NA-bd_OB-fold"/>
</dbReference>
<dbReference type="Gene3D" id="2.40.50.140">
    <property type="entry name" value="Nucleic acid-binding proteins"/>
    <property type="match status" value="1"/>
</dbReference>
<dbReference type="EMBL" id="JASCXW010000006">
    <property type="protein sequence ID" value="MDI6452548.1"/>
    <property type="molecule type" value="Genomic_DNA"/>
</dbReference>
<evidence type="ECO:0000256" key="4">
    <source>
        <dbReference type="ARBA" id="ARBA00022840"/>
    </source>
</evidence>
<evidence type="ECO:0000313" key="8">
    <source>
        <dbReference type="EMBL" id="MDI6452548.1"/>
    </source>
</evidence>
<evidence type="ECO:0000256" key="3">
    <source>
        <dbReference type="ARBA" id="ARBA00022741"/>
    </source>
</evidence>
<evidence type="ECO:0000256" key="5">
    <source>
        <dbReference type="ARBA" id="ARBA00022967"/>
    </source>
</evidence>
<dbReference type="GO" id="GO:0055052">
    <property type="term" value="C:ATP-binding cassette (ABC) transporter complex, substrate-binding subunit-containing"/>
    <property type="evidence" value="ECO:0007669"/>
    <property type="project" value="TreeGrafter"/>
</dbReference>
<reference evidence="8" key="1">
    <citation type="submission" date="2023-05" db="EMBL/GenBank/DDBJ databases">
        <title>Mariniplasma microaerophilum sp. nov., a novel anaerobic mollicute isolated from terrestrial mud volcano, Taman Peninsula, Russia.</title>
        <authorList>
            <person name="Khomyakova M.A."/>
            <person name="Merkel A.Y."/>
            <person name="Slobodkin A.I."/>
        </authorList>
    </citation>
    <scope>NUCLEOTIDE SEQUENCE</scope>
    <source>
        <strain evidence="8">M4Ah</strain>
    </source>
</reference>
<dbReference type="SUPFAM" id="SSF50331">
    <property type="entry name" value="MOP-like"/>
    <property type="match status" value="1"/>
</dbReference>
<dbReference type="GO" id="GO:0005524">
    <property type="term" value="F:ATP binding"/>
    <property type="evidence" value="ECO:0007669"/>
    <property type="project" value="UniProtKB-KW"/>
</dbReference>
<dbReference type="Gene3D" id="3.40.50.300">
    <property type="entry name" value="P-loop containing nucleotide triphosphate hydrolases"/>
    <property type="match status" value="1"/>
</dbReference>
<dbReference type="InterPro" id="IPR017871">
    <property type="entry name" value="ABC_transporter-like_CS"/>
</dbReference>
<dbReference type="InterPro" id="IPR003593">
    <property type="entry name" value="AAA+_ATPase"/>
</dbReference>
<dbReference type="Proteomes" id="UP001431532">
    <property type="component" value="Unassembled WGS sequence"/>
</dbReference>
<keyword evidence="3" id="KW-0547">Nucleotide-binding</keyword>
<name>A0AAW6UC65_9MOLU</name>
<accession>A0AAW6UC65</accession>
<dbReference type="InterPro" id="IPR003439">
    <property type="entry name" value="ABC_transporter-like_ATP-bd"/>
</dbReference>
<dbReference type="RefSeq" id="WP_282838964.1">
    <property type="nucleotide sequence ID" value="NZ_JASCXW010000006.1"/>
</dbReference>
<dbReference type="InterPro" id="IPR047641">
    <property type="entry name" value="ABC_transpr_MalK/UgpC-like"/>
</dbReference>